<dbReference type="PANTHER" id="PTHR30212">
    <property type="entry name" value="PROTEIN YIIM"/>
    <property type="match status" value="1"/>
</dbReference>
<feature type="domain" description="MOSC" evidence="1">
    <location>
        <begin position="29"/>
        <end position="163"/>
    </location>
</feature>
<organism evidence="2">
    <name type="scientific">freshwater metagenome</name>
    <dbReference type="NCBI Taxonomy" id="449393"/>
    <lineage>
        <taxon>unclassified sequences</taxon>
        <taxon>metagenomes</taxon>
        <taxon>ecological metagenomes</taxon>
    </lineage>
</organism>
<protein>
    <submittedName>
        <fullName evidence="2">Unannotated protein</fullName>
    </submittedName>
</protein>
<dbReference type="PANTHER" id="PTHR30212:SF2">
    <property type="entry name" value="PROTEIN YIIM"/>
    <property type="match status" value="1"/>
</dbReference>
<reference evidence="2" key="1">
    <citation type="submission" date="2020-05" db="EMBL/GenBank/DDBJ databases">
        <authorList>
            <person name="Chiriac C."/>
            <person name="Salcher M."/>
            <person name="Ghai R."/>
            <person name="Kavagutti S V."/>
        </authorList>
    </citation>
    <scope>NUCLEOTIDE SEQUENCE</scope>
</reference>
<proteinExistence type="predicted"/>
<dbReference type="InterPro" id="IPR011037">
    <property type="entry name" value="Pyrv_Knase-like_insert_dom_sf"/>
</dbReference>
<dbReference type="GO" id="GO:0030170">
    <property type="term" value="F:pyridoxal phosphate binding"/>
    <property type="evidence" value="ECO:0007669"/>
    <property type="project" value="InterPro"/>
</dbReference>
<dbReference type="EMBL" id="CAEZSI010000096">
    <property type="protein sequence ID" value="CAB4542961.1"/>
    <property type="molecule type" value="Genomic_DNA"/>
</dbReference>
<dbReference type="GO" id="GO:0030151">
    <property type="term" value="F:molybdenum ion binding"/>
    <property type="evidence" value="ECO:0007669"/>
    <property type="project" value="InterPro"/>
</dbReference>
<dbReference type="PROSITE" id="PS51340">
    <property type="entry name" value="MOSC"/>
    <property type="match status" value="1"/>
</dbReference>
<evidence type="ECO:0000259" key="1">
    <source>
        <dbReference type="PROSITE" id="PS51340"/>
    </source>
</evidence>
<evidence type="ECO:0000313" key="2">
    <source>
        <dbReference type="EMBL" id="CAB4542961.1"/>
    </source>
</evidence>
<dbReference type="InterPro" id="IPR005302">
    <property type="entry name" value="MoCF_Sase_C"/>
</dbReference>
<dbReference type="AlphaFoldDB" id="A0A6J6BUX2"/>
<dbReference type="GO" id="GO:0003824">
    <property type="term" value="F:catalytic activity"/>
    <property type="evidence" value="ECO:0007669"/>
    <property type="project" value="InterPro"/>
</dbReference>
<sequence>MKVLSVNLTHSVHTGEWTGSEGKTGIDKRAVEGPVTFANEEVTGDVIVDRNHHGGFDQAVYAYSREDADWWQKQLGITIDNGRFGENLTTSGIDVNQALVGERWKIGSTILEVSQPRIPCRVFAGFWQRPTLIKEFMESGKPGTYLRIIQEGQINAGDVIEIVFKPDHQITIADLYAAKNGERSKVQEIAAVKELSIKYQEWAQSLSK</sequence>
<gene>
    <name evidence="2" type="ORF">UFOPK1412_00746</name>
</gene>
<name>A0A6J6BUX2_9ZZZZ</name>
<dbReference type="Pfam" id="PF03473">
    <property type="entry name" value="MOSC"/>
    <property type="match status" value="1"/>
</dbReference>
<dbReference type="InterPro" id="IPR052353">
    <property type="entry name" value="Benzoxazolinone_Detox_Enz"/>
</dbReference>
<dbReference type="Gene3D" id="2.40.33.20">
    <property type="entry name" value="PK beta-barrel domain-like"/>
    <property type="match status" value="1"/>
</dbReference>
<dbReference type="SUPFAM" id="SSF50800">
    <property type="entry name" value="PK beta-barrel domain-like"/>
    <property type="match status" value="1"/>
</dbReference>
<accession>A0A6J6BUX2</accession>